<reference evidence="4" key="1">
    <citation type="submission" date="2025-08" db="UniProtKB">
        <authorList>
            <consortium name="Ensembl"/>
        </authorList>
    </citation>
    <scope>IDENTIFICATION</scope>
</reference>
<feature type="region of interest" description="Disordered" evidence="2">
    <location>
        <begin position="208"/>
        <end position="239"/>
    </location>
</feature>
<keyword evidence="5" id="KW-1185">Reference proteome</keyword>
<dbReference type="InterPro" id="IPR042653">
    <property type="entry name" value="Leng9"/>
</dbReference>
<accession>A0A8D2LIM1</accession>
<feature type="region of interest" description="Disordered" evidence="2">
    <location>
        <begin position="1"/>
        <end position="37"/>
    </location>
</feature>
<dbReference type="Ensembl" id="ENSVKKT00000023548.1">
    <property type="protein sequence ID" value="ENSVKKP00000022978.1"/>
    <property type="gene ID" value="ENSVKKG00000015267.1"/>
</dbReference>
<dbReference type="Proteomes" id="UP000694545">
    <property type="component" value="Unplaced"/>
</dbReference>
<evidence type="ECO:0000259" key="3">
    <source>
        <dbReference type="PROSITE" id="PS50103"/>
    </source>
</evidence>
<dbReference type="OMA" id="LGKLWLC"/>
<keyword evidence="1" id="KW-0479">Metal-binding</keyword>
<organism evidence="4 5">
    <name type="scientific">Varanus komodoensis</name>
    <name type="common">Komodo dragon</name>
    <dbReference type="NCBI Taxonomy" id="61221"/>
    <lineage>
        <taxon>Eukaryota</taxon>
        <taxon>Metazoa</taxon>
        <taxon>Chordata</taxon>
        <taxon>Craniata</taxon>
        <taxon>Vertebrata</taxon>
        <taxon>Euteleostomi</taxon>
        <taxon>Lepidosauria</taxon>
        <taxon>Squamata</taxon>
        <taxon>Bifurcata</taxon>
        <taxon>Unidentata</taxon>
        <taxon>Episquamata</taxon>
        <taxon>Toxicofera</taxon>
        <taxon>Anguimorpha</taxon>
        <taxon>Paleoanguimorpha</taxon>
        <taxon>Varanoidea</taxon>
        <taxon>Varanidae</taxon>
        <taxon>Varanus</taxon>
    </lineage>
</organism>
<dbReference type="InterPro" id="IPR019510">
    <property type="entry name" value="AKAP7-like_phosphoesterase"/>
</dbReference>
<dbReference type="PROSITE" id="PS50103">
    <property type="entry name" value="ZF_C3H1"/>
    <property type="match status" value="1"/>
</dbReference>
<dbReference type="PANTHER" id="PTHR46729">
    <property type="entry name" value="LEUKOCYTE RECEPTOR CLUSTER MEMBER 9"/>
    <property type="match status" value="1"/>
</dbReference>
<dbReference type="Gene3D" id="3.90.1140.10">
    <property type="entry name" value="Cyclic phosphodiesterase"/>
    <property type="match status" value="1"/>
</dbReference>
<name>A0A8D2LIM1_VARKO</name>
<dbReference type="AlphaFoldDB" id="A0A8D2LIM1"/>
<evidence type="ECO:0000256" key="2">
    <source>
        <dbReference type="SAM" id="MobiDB-lite"/>
    </source>
</evidence>
<feature type="domain" description="C3H1-type" evidence="3">
    <location>
        <begin position="37"/>
        <end position="64"/>
    </location>
</feature>
<keyword evidence="1" id="KW-0863">Zinc-finger</keyword>
<dbReference type="PANTHER" id="PTHR46729:SF1">
    <property type="entry name" value="LEUKOCYTE RECEPTOR CLUSTER MEMBER 9"/>
    <property type="match status" value="1"/>
</dbReference>
<proteinExistence type="predicted"/>
<keyword evidence="1" id="KW-0862">Zinc</keyword>
<evidence type="ECO:0000256" key="1">
    <source>
        <dbReference type="PROSITE-ProRule" id="PRU00723"/>
    </source>
</evidence>
<feature type="compositionally biased region" description="Polar residues" evidence="2">
    <location>
        <begin position="228"/>
        <end position="239"/>
    </location>
</feature>
<feature type="zinc finger region" description="C3H1-type" evidence="1">
    <location>
        <begin position="37"/>
        <end position="64"/>
    </location>
</feature>
<evidence type="ECO:0000313" key="5">
    <source>
        <dbReference type="Proteomes" id="UP000694545"/>
    </source>
</evidence>
<evidence type="ECO:0000313" key="4">
    <source>
        <dbReference type="Ensembl" id="ENSVKKP00000022978.1"/>
    </source>
</evidence>
<dbReference type="InterPro" id="IPR009097">
    <property type="entry name" value="Cyclic_Pdiesterase"/>
</dbReference>
<dbReference type="Pfam" id="PF10469">
    <property type="entry name" value="AKAP7_NLS"/>
    <property type="match status" value="1"/>
</dbReference>
<reference evidence="4" key="2">
    <citation type="submission" date="2025-09" db="UniProtKB">
        <authorList>
            <consortium name="Ensembl"/>
        </authorList>
    </citation>
    <scope>IDENTIFICATION</scope>
</reference>
<dbReference type="Pfam" id="PF04457">
    <property type="entry name" value="MJ1316"/>
    <property type="match status" value="1"/>
</dbReference>
<dbReference type="SUPFAM" id="SSF55144">
    <property type="entry name" value="LigT-like"/>
    <property type="match status" value="1"/>
</dbReference>
<dbReference type="GO" id="GO:0008270">
    <property type="term" value="F:zinc ion binding"/>
    <property type="evidence" value="ECO:0007669"/>
    <property type="project" value="UniProtKB-KW"/>
</dbReference>
<sequence length="512" mass="56620">MAEQVLSPEEDPPDLSCSIPVEASPAPDPDPTKHSSTELGPPCCFFLEGRCRFGARCWNPHPGDNPNLEDHSPTCEPSLQQPANKKPAMKTAEDVISRLLWDNQVPAEHFTIGYLDRFLGILEEPFSAFSWEDLASAGPGVLAIPKHRIQYFKYRSRIVWDKVSRTDDIFGSTGSGKTILEVVKEEEEAMATHGHLPDGSKREVMRTVGQRMAQHKGDEIDPDGSASGEGQQNRTTGEQEVTKGLLETMDNLKLAGDTHSTLDRSTVSKEMETINTIRDGHSIKDMSTHVHSIKKGNDPIAEEEVAALENRKPRHFPHLKQRPTHFVAIPVTSPEIREVVKCFQGALCEACPDLANFCVPLAALHVTLCLLHLHTPEEIYKATTALRELQASNQRLLPPALFLSFHQVETFHSHVLYMASASAADLGLLARTLEGAFSKKDLTIIHPPDKEKFHLTMVKIPPGKAGPQLPQDSSWIPTVENLGTQAVQELCLCEARKGCLFDWRGGISLVLF</sequence>
<dbReference type="InterPro" id="IPR000571">
    <property type="entry name" value="Znf_CCCH"/>
</dbReference>
<dbReference type="InterPro" id="IPR040459">
    <property type="entry name" value="MJ1316"/>
</dbReference>
<protein>
    <submittedName>
        <fullName evidence="4">Leukocyte receptor cluster member 9</fullName>
    </submittedName>
</protein>